<feature type="compositionally biased region" description="Low complexity" evidence="1">
    <location>
        <begin position="13"/>
        <end position="32"/>
    </location>
</feature>
<sequence>MSNNKKQEGARDSSGGHYRHSSSSSGSGSVHSDMPVSSDFLSSLEPARTNFNTPEPAIPSQAQPTSSAVAGASRPAPVPAVSASAATTSQKAPQRPLRPLAPAPGDESLKEVQRWCSKCFKLKPESDYDSKKGPCKSCSTYYCTGCARKGGHNPGS</sequence>
<organism evidence="2 3">
    <name type="scientific">Apiospora rasikravindrae</name>
    <dbReference type="NCBI Taxonomy" id="990691"/>
    <lineage>
        <taxon>Eukaryota</taxon>
        <taxon>Fungi</taxon>
        <taxon>Dikarya</taxon>
        <taxon>Ascomycota</taxon>
        <taxon>Pezizomycotina</taxon>
        <taxon>Sordariomycetes</taxon>
        <taxon>Xylariomycetidae</taxon>
        <taxon>Amphisphaeriales</taxon>
        <taxon>Apiosporaceae</taxon>
        <taxon>Apiospora</taxon>
    </lineage>
</organism>
<feature type="compositionally biased region" description="Basic and acidic residues" evidence="1">
    <location>
        <begin position="1"/>
        <end position="11"/>
    </location>
</feature>
<dbReference type="EMBL" id="JAQQWK010000014">
    <property type="protein sequence ID" value="KAK8016325.1"/>
    <property type="molecule type" value="Genomic_DNA"/>
</dbReference>
<gene>
    <name evidence="2" type="ORF">PG993_014514</name>
</gene>
<reference evidence="2 3" key="1">
    <citation type="submission" date="2023-01" db="EMBL/GenBank/DDBJ databases">
        <title>Analysis of 21 Apiospora genomes using comparative genomics revels a genus with tremendous synthesis potential of carbohydrate active enzymes and secondary metabolites.</title>
        <authorList>
            <person name="Sorensen T."/>
        </authorList>
    </citation>
    <scope>NUCLEOTIDE SEQUENCE [LARGE SCALE GENOMIC DNA]</scope>
    <source>
        <strain evidence="2 3">CBS 33761</strain>
    </source>
</reference>
<keyword evidence="3" id="KW-1185">Reference proteome</keyword>
<feature type="compositionally biased region" description="Low complexity" evidence="1">
    <location>
        <begin position="66"/>
        <end position="104"/>
    </location>
</feature>
<comment type="caution">
    <text evidence="2">The sequence shown here is derived from an EMBL/GenBank/DDBJ whole genome shotgun (WGS) entry which is preliminary data.</text>
</comment>
<evidence type="ECO:0000313" key="3">
    <source>
        <dbReference type="Proteomes" id="UP001444661"/>
    </source>
</evidence>
<accession>A0ABR1RPC8</accession>
<evidence type="ECO:0000313" key="2">
    <source>
        <dbReference type="EMBL" id="KAK8016325.1"/>
    </source>
</evidence>
<feature type="region of interest" description="Disordered" evidence="1">
    <location>
        <begin position="1"/>
        <end position="110"/>
    </location>
</feature>
<evidence type="ECO:0000256" key="1">
    <source>
        <dbReference type="SAM" id="MobiDB-lite"/>
    </source>
</evidence>
<proteinExistence type="predicted"/>
<dbReference type="Proteomes" id="UP001444661">
    <property type="component" value="Unassembled WGS sequence"/>
</dbReference>
<name>A0ABR1RPC8_9PEZI</name>
<protein>
    <submittedName>
        <fullName evidence="2">Uncharacterized protein</fullName>
    </submittedName>
</protein>